<feature type="domain" description="CXXC-type" evidence="5">
    <location>
        <begin position="96"/>
        <end position="142"/>
    </location>
</feature>
<accession>A0AAN0JUS8</accession>
<evidence type="ECO:0000259" key="5">
    <source>
        <dbReference type="PROSITE" id="PS51058"/>
    </source>
</evidence>
<sequence length="152" mass="16815">MAGHCNTCGLPFVFEELSYHTPYCHTTELHDTQLTTAENNLKKATTSTCTSISSLKQPAKDNFKINGTVFTSSSILEDNHKKAIVSPSSTTKEHVKKKRRRRCQKCAGCTAPDCGKCAFCLDMVKFGGQGIRRQCCKERNCLELSGNVRAFS</sequence>
<dbReference type="Pfam" id="PF02008">
    <property type="entry name" value="zf-CXXC"/>
    <property type="match status" value="1"/>
</dbReference>
<protein>
    <recommendedName>
        <fullName evidence="5">CXXC-type domain-containing protein</fullName>
    </recommendedName>
</protein>
<keyword evidence="3" id="KW-0862">Zinc</keyword>
<proteinExistence type="predicted"/>
<keyword evidence="2 4" id="KW-0863">Zinc-finger</keyword>
<dbReference type="AlphaFoldDB" id="A0AAN0JUS8"/>
<dbReference type="Proteomes" id="UP000007879">
    <property type="component" value="Unassembled WGS sequence"/>
</dbReference>
<name>A0AAN0JUS8_AMPQE</name>
<reference evidence="7" key="1">
    <citation type="journal article" date="2010" name="Nature">
        <title>The Amphimedon queenslandica genome and the evolution of animal complexity.</title>
        <authorList>
            <person name="Srivastava M."/>
            <person name="Simakov O."/>
            <person name="Chapman J."/>
            <person name="Fahey B."/>
            <person name="Gauthier M.E."/>
            <person name="Mitros T."/>
            <person name="Richards G.S."/>
            <person name="Conaco C."/>
            <person name="Dacre M."/>
            <person name="Hellsten U."/>
            <person name="Larroux C."/>
            <person name="Putnam N.H."/>
            <person name="Stanke M."/>
            <person name="Adamska M."/>
            <person name="Darling A."/>
            <person name="Degnan S.M."/>
            <person name="Oakley T.H."/>
            <person name="Plachetzki D.C."/>
            <person name="Zhai Y."/>
            <person name="Adamski M."/>
            <person name="Calcino A."/>
            <person name="Cummins S.F."/>
            <person name="Goodstein D.M."/>
            <person name="Harris C."/>
            <person name="Jackson D.J."/>
            <person name="Leys S.P."/>
            <person name="Shu S."/>
            <person name="Woodcroft B.J."/>
            <person name="Vervoort M."/>
            <person name="Kosik K.S."/>
            <person name="Manning G."/>
            <person name="Degnan B.M."/>
            <person name="Rokhsar D.S."/>
        </authorList>
    </citation>
    <scope>NUCLEOTIDE SEQUENCE [LARGE SCALE GENOMIC DNA]</scope>
</reference>
<dbReference type="InterPro" id="IPR002857">
    <property type="entry name" value="Znf_CXXC"/>
</dbReference>
<evidence type="ECO:0000256" key="4">
    <source>
        <dbReference type="PROSITE-ProRule" id="PRU00509"/>
    </source>
</evidence>
<dbReference type="EnsemblMetazoa" id="XM_020005067.1">
    <property type="protein sequence ID" value="XP_019860626.1"/>
    <property type="gene ID" value="LOC109588961"/>
</dbReference>
<keyword evidence="1" id="KW-0479">Metal-binding</keyword>
<evidence type="ECO:0000313" key="7">
    <source>
        <dbReference type="Proteomes" id="UP000007879"/>
    </source>
</evidence>
<organism evidence="6 7">
    <name type="scientific">Amphimedon queenslandica</name>
    <name type="common">Sponge</name>
    <dbReference type="NCBI Taxonomy" id="400682"/>
    <lineage>
        <taxon>Eukaryota</taxon>
        <taxon>Metazoa</taxon>
        <taxon>Porifera</taxon>
        <taxon>Demospongiae</taxon>
        <taxon>Heteroscleromorpha</taxon>
        <taxon>Haplosclerida</taxon>
        <taxon>Niphatidae</taxon>
        <taxon>Amphimedon</taxon>
    </lineage>
</organism>
<evidence type="ECO:0000256" key="1">
    <source>
        <dbReference type="ARBA" id="ARBA00022723"/>
    </source>
</evidence>
<dbReference type="KEGG" id="aqu:109588961"/>
<reference evidence="6" key="2">
    <citation type="submission" date="2024-06" db="UniProtKB">
        <authorList>
            <consortium name="EnsemblMetazoa"/>
        </authorList>
    </citation>
    <scope>IDENTIFICATION</scope>
</reference>
<dbReference type="PROSITE" id="PS51058">
    <property type="entry name" value="ZF_CXXC"/>
    <property type="match status" value="1"/>
</dbReference>
<dbReference type="GeneID" id="109588961"/>
<evidence type="ECO:0000313" key="6">
    <source>
        <dbReference type="EnsemblMetazoa" id="XP_019860626.1"/>
    </source>
</evidence>
<dbReference type="RefSeq" id="XP_019860626.1">
    <property type="nucleotide sequence ID" value="XM_020005067.1"/>
</dbReference>
<evidence type="ECO:0000256" key="3">
    <source>
        <dbReference type="ARBA" id="ARBA00022833"/>
    </source>
</evidence>
<evidence type="ECO:0000256" key="2">
    <source>
        <dbReference type="ARBA" id="ARBA00022771"/>
    </source>
</evidence>
<keyword evidence="7" id="KW-1185">Reference proteome</keyword>
<dbReference type="GO" id="GO:0003677">
    <property type="term" value="F:DNA binding"/>
    <property type="evidence" value="ECO:0007669"/>
    <property type="project" value="InterPro"/>
</dbReference>
<dbReference type="GO" id="GO:0008270">
    <property type="term" value="F:zinc ion binding"/>
    <property type="evidence" value="ECO:0007669"/>
    <property type="project" value="UniProtKB-KW"/>
</dbReference>